<dbReference type="AlphaFoldDB" id="A0A3N4LHD5"/>
<evidence type="ECO:0000313" key="2">
    <source>
        <dbReference type="Proteomes" id="UP000267821"/>
    </source>
</evidence>
<accession>A0A3N4LHD5</accession>
<gene>
    <name evidence="1" type="ORF">L211DRAFT_497338</name>
</gene>
<dbReference type="EMBL" id="ML121567">
    <property type="protein sequence ID" value="RPB20852.1"/>
    <property type="molecule type" value="Genomic_DNA"/>
</dbReference>
<proteinExistence type="predicted"/>
<reference evidence="1 2" key="1">
    <citation type="journal article" date="2018" name="Nat. Ecol. Evol.">
        <title>Pezizomycetes genomes reveal the molecular basis of ectomycorrhizal truffle lifestyle.</title>
        <authorList>
            <person name="Murat C."/>
            <person name="Payen T."/>
            <person name="Noel B."/>
            <person name="Kuo A."/>
            <person name="Morin E."/>
            <person name="Chen J."/>
            <person name="Kohler A."/>
            <person name="Krizsan K."/>
            <person name="Balestrini R."/>
            <person name="Da Silva C."/>
            <person name="Montanini B."/>
            <person name="Hainaut M."/>
            <person name="Levati E."/>
            <person name="Barry K.W."/>
            <person name="Belfiori B."/>
            <person name="Cichocki N."/>
            <person name="Clum A."/>
            <person name="Dockter R.B."/>
            <person name="Fauchery L."/>
            <person name="Guy J."/>
            <person name="Iotti M."/>
            <person name="Le Tacon F."/>
            <person name="Lindquist E.A."/>
            <person name="Lipzen A."/>
            <person name="Malagnac F."/>
            <person name="Mello A."/>
            <person name="Molinier V."/>
            <person name="Miyauchi S."/>
            <person name="Poulain J."/>
            <person name="Riccioni C."/>
            <person name="Rubini A."/>
            <person name="Sitrit Y."/>
            <person name="Splivallo R."/>
            <person name="Traeger S."/>
            <person name="Wang M."/>
            <person name="Zifcakova L."/>
            <person name="Wipf D."/>
            <person name="Zambonelli A."/>
            <person name="Paolocci F."/>
            <person name="Nowrousian M."/>
            <person name="Ottonello S."/>
            <person name="Baldrian P."/>
            <person name="Spatafora J.W."/>
            <person name="Henrissat B."/>
            <person name="Nagy L.G."/>
            <person name="Aury J.M."/>
            <person name="Wincker P."/>
            <person name="Grigoriev I.V."/>
            <person name="Bonfante P."/>
            <person name="Martin F.M."/>
        </authorList>
    </citation>
    <scope>NUCLEOTIDE SEQUENCE [LARGE SCALE GENOMIC DNA]</scope>
    <source>
        <strain evidence="1 2">ATCC MYA-4762</strain>
    </source>
</reference>
<dbReference type="InParanoid" id="A0A3N4LHD5"/>
<sequence>MLRGGFTNCKFHQNSADNINTSSLVYSTRFSLIFLPSLYLLPSTEQLGDVWVSCVWVLRRVVKAHPPIT</sequence>
<organism evidence="1 2">
    <name type="scientific">Terfezia boudieri ATCC MYA-4762</name>
    <dbReference type="NCBI Taxonomy" id="1051890"/>
    <lineage>
        <taxon>Eukaryota</taxon>
        <taxon>Fungi</taxon>
        <taxon>Dikarya</taxon>
        <taxon>Ascomycota</taxon>
        <taxon>Pezizomycotina</taxon>
        <taxon>Pezizomycetes</taxon>
        <taxon>Pezizales</taxon>
        <taxon>Pezizaceae</taxon>
        <taxon>Terfezia</taxon>
    </lineage>
</organism>
<evidence type="ECO:0000313" key="1">
    <source>
        <dbReference type="EMBL" id="RPB20852.1"/>
    </source>
</evidence>
<keyword evidence="2" id="KW-1185">Reference proteome</keyword>
<protein>
    <submittedName>
        <fullName evidence="1">Uncharacterized protein</fullName>
    </submittedName>
</protein>
<name>A0A3N4LHD5_9PEZI</name>
<dbReference type="Proteomes" id="UP000267821">
    <property type="component" value="Unassembled WGS sequence"/>
</dbReference>